<dbReference type="HOGENOM" id="CLU_034270_0_0_9"/>
<keyword evidence="2" id="KW-1003">Cell membrane</keyword>
<dbReference type="PIRSF" id="PIRSF006060">
    <property type="entry name" value="AA_transporter"/>
    <property type="match status" value="1"/>
</dbReference>
<feature type="transmembrane region" description="Helical" evidence="6">
    <location>
        <begin position="21"/>
        <end position="49"/>
    </location>
</feature>
<feature type="transmembrane region" description="Helical" evidence="6">
    <location>
        <begin position="500"/>
        <end position="517"/>
    </location>
</feature>
<feature type="transmembrane region" description="Helical" evidence="6">
    <location>
        <begin position="333"/>
        <end position="358"/>
    </location>
</feature>
<dbReference type="EMBL" id="CP003066">
    <property type="protein sequence ID" value="AGB18162.1"/>
    <property type="molecule type" value="Genomic_DNA"/>
</dbReference>
<evidence type="ECO:0000256" key="6">
    <source>
        <dbReference type="SAM" id="Phobius"/>
    </source>
</evidence>
<evidence type="ECO:0000313" key="7">
    <source>
        <dbReference type="EMBL" id="AGB18162.1"/>
    </source>
</evidence>
<dbReference type="PANTHER" id="PTHR42770">
    <property type="entry name" value="AMINO ACID TRANSPORTER-RELATED"/>
    <property type="match status" value="1"/>
</dbReference>
<accession>L0IJK7</accession>
<dbReference type="RefSeq" id="WP_015310920.1">
    <property type="nucleotide sequence ID" value="NC_019970.1"/>
</dbReference>
<dbReference type="Pfam" id="PF13520">
    <property type="entry name" value="AA_permease_2"/>
    <property type="match status" value="1"/>
</dbReference>
<dbReference type="Gene3D" id="1.20.1740.10">
    <property type="entry name" value="Amino acid/polyamine transporter I"/>
    <property type="match status" value="1"/>
</dbReference>
<dbReference type="GO" id="GO:0005886">
    <property type="term" value="C:plasma membrane"/>
    <property type="evidence" value="ECO:0007669"/>
    <property type="project" value="UniProtKB-SubCell"/>
</dbReference>
<evidence type="ECO:0000256" key="3">
    <source>
        <dbReference type="ARBA" id="ARBA00022692"/>
    </source>
</evidence>
<feature type="transmembrane region" description="Helical" evidence="6">
    <location>
        <begin position="398"/>
        <end position="417"/>
    </location>
</feature>
<feature type="transmembrane region" description="Helical" evidence="6">
    <location>
        <begin position="154"/>
        <end position="171"/>
    </location>
</feature>
<dbReference type="GO" id="GO:0022857">
    <property type="term" value="F:transmembrane transporter activity"/>
    <property type="evidence" value="ECO:0007669"/>
    <property type="project" value="InterPro"/>
</dbReference>
<feature type="transmembrane region" description="Helical" evidence="6">
    <location>
        <begin position="55"/>
        <end position="77"/>
    </location>
</feature>
<organism evidence="7 8">
    <name type="scientific">Thermoanaerobacterium thermosaccharolyticum M0795</name>
    <dbReference type="NCBI Taxonomy" id="698948"/>
    <lineage>
        <taxon>Bacteria</taxon>
        <taxon>Bacillati</taxon>
        <taxon>Bacillota</taxon>
        <taxon>Clostridia</taxon>
        <taxon>Thermoanaerobacterales</taxon>
        <taxon>Thermoanaerobacteraceae</taxon>
        <taxon>Thermoanaerobacterium</taxon>
    </lineage>
</organism>
<keyword evidence="5 6" id="KW-0472">Membrane</keyword>
<evidence type="ECO:0000256" key="1">
    <source>
        <dbReference type="ARBA" id="ARBA00004651"/>
    </source>
</evidence>
<protein>
    <submittedName>
        <fullName evidence="7">Amino acid/polyamine/organocation transporter, APC superfamily</fullName>
    </submittedName>
</protein>
<dbReference type="Proteomes" id="UP000010845">
    <property type="component" value="Chromosome"/>
</dbReference>
<reference evidence="7 8" key="1">
    <citation type="submission" date="2012-03" db="EMBL/GenBank/DDBJ databases">
        <title>Complete sequence of chromosome of Thermoanaerobacterium thermosaccharolyticum M0795.</title>
        <authorList>
            <consortium name="US DOE Joint Genome Institute"/>
            <person name="Lucas S."/>
            <person name="Han J."/>
            <person name="Lapidus A."/>
            <person name="Cheng J.-F."/>
            <person name="Goodwin L."/>
            <person name="Pitluck S."/>
            <person name="Peters L."/>
            <person name="Teshima H."/>
            <person name="Detter J.C."/>
            <person name="Han C."/>
            <person name="Tapia R."/>
            <person name="Land M."/>
            <person name="Hauser L."/>
            <person name="Kyrpides N."/>
            <person name="Ivanova N."/>
            <person name="Pagani I."/>
            <person name="Feinberg L."/>
            <person name="Folden J."/>
            <person name="Hogsett D."/>
            <person name="Shaw J."/>
            <person name="Woyke T."/>
        </authorList>
    </citation>
    <scope>NUCLEOTIDE SEQUENCE [LARGE SCALE GENOMIC DNA]</scope>
    <source>
        <strain evidence="7 8">M0795</strain>
    </source>
</reference>
<proteinExistence type="predicted"/>
<evidence type="ECO:0000313" key="8">
    <source>
        <dbReference type="Proteomes" id="UP000010845"/>
    </source>
</evidence>
<feature type="transmembrane region" description="Helical" evidence="6">
    <location>
        <begin position="423"/>
        <end position="449"/>
    </location>
</feature>
<dbReference type="InterPro" id="IPR002293">
    <property type="entry name" value="AA/rel_permease1"/>
</dbReference>
<evidence type="ECO:0000256" key="4">
    <source>
        <dbReference type="ARBA" id="ARBA00022989"/>
    </source>
</evidence>
<evidence type="ECO:0000256" key="2">
    <source>
        <dbReference type="ARBA" id="ARBA00022475"/>
    </source>
</evidence>
<dbReference type="AlphaFoldDB" id="L0IJK7"/>
<feature type="transmembrane region" description="Helical" evidence="6">
    <location>
        <begin position="98"/>
        <end position="118"/>
    </location>
</feature>
<name>L0IJK7_THETR</name>
<comment type="subcellular location">
    <subcellularLocation>
        <location evidence="1">Cell membrane</location>
        <topology evidence="1">Multi-pass membrane protein</topology>
    </subcellularLocation>
</comment>
<feature type="transmembrane region" description="Helical" evidence="6">
    <location>
        <begin position="247"/>
        <end position="270"/>
    </location>
</feature>
<dbReference type="KEGG" id="tto:Thethe_00453"/>
<gene>
    <name evidence="7" type="ORF">Thethe_00453</name>
</gene>
<keyword evidence="3 6" id="KW-0812">Transmembrane</keyword>
<evidence type="ECO:0000256" key="5">
    <source>
        <dbReference type="ARBA" id="ARBA00023136"/>
    </source>
</evidence>
<feature type="transmembrane region" description="Helical" evidence="6">
    <location>
        <begin position="282"/>
        <end position="304"/>
    </location>
</feature>
<dbReference type="InterPro" id="IPR050367">
    <property type="entry name" value="APC_superfamily"/>
</dbReference>
<dbReference type="PANTHER" id="PTHR42770:SF7">
    <property type="entry name" value="MEMBRANE PROTEIN"/>
    <property type="match status" value="1"/>
</dbReference>
<sequence length="540" mass="58999">MDKNTSIFVRQSTGLVREASFLDTAIFTAAFSAPVGVTLAFGVFWALGAFPGTDIVLATALSIVLDIPILIMMAYMASSMPRTGGDYIWVSRIISPPIAVISNFAAALSACIGAAYWARVWASMCIGPSFTILGNVLNNKVLANIGKIAGTSGWTYFFAIFLTLILALSLSAGTKKMFKIQNICFFIGMGGTLLAFLVFIFGNQTTFIGNFNHFAQQFTNSSNSYKMIIENAKAAGLTLMASHSFSATLPTIGCIMTFMLWNFWSVYLAGEMKSAGNRKRQLSIMLTALLWDAGFIIIGALLLFRVAGYNFVQSINFLYSNAPNKYPLPVPPYYNLFAGMITKNSIINILIAITFLFWNLPAMVGNTFMPIRTLFAWSFDRILPEKLSEVNEKTHSPIPAIIVITTLVVAIITWSTFSSSFFTLLSLGVVCGIIVISIVSISAIMFPYVQKDLYKSSPANVNLFGIPVLVITGVLSLLVMGLLTYLLVMYPALGISSPKLIIEFVAAVILIGLAIYYSSYIIQKRKGIDINLAYKELPPE</sequence>
<feature type="transmembrane region" description="Helical" evidence="6">
    <location>
        <begin position="183"/>
        <end position="202"/>
    </location>
</feature>
<keyword evidence="4 6" id="KW-1133">Transmembrane helix</keyword>
<feature type="transmembrane region" description="Helical" evidence="6">
    <location>
        <begin position="461"/>
        <end position="488"/>
    </location>
</feature>
<dbReference type="PATRIC" id="fig|698948.3.peg.440"/>